<dbReference type="RefSeq" id="WP_267619827.1">
    <property type="nucleotide sequence ID" value="NZ_JAODIW010000004.1"/>
</dbReference>
<comment type="caution">
    <text evidence="2">The sequence shown here is derived from an EMBL/GenBank/DDBJ whole genome shotgun (WGS) entry which is preliminary data.</text>
</comment>
<dbReference type="AlphaFoldDB" id="A0ABD5PDI9"/>
<evidence type="ECO:0000313" key="2">
    <source>
        <dbReference type="EMBL" id="MFC4358897.1"/>
    </source>
</evidence>
<gene>
    <name evidence="2" type="ORF">ACFO0N_13185</name>
</gene>
<dbReference type="Proteomes" id="UP001595921">
    <property type="component" value="Unassembled WGS sequence"/>
</dbReference>
<dbReference type="EMBL" id="JBHSDS010000007">
    <property type="protein sequence ID" value="MFC4358897.1"/>
    <property type="molecule type" value="Genomic_DNA"/>
</dbReference>
<proteinExistence type="predicted"/>
<keyword evidence="3" id="KW-1185">Reference proteome</keyword>
<reference evidence="2 3" key="1">
    <citation type="journal article" date="2019" name="Int. J. Syst. Evol. Microbiol.">
        <title>The Global Catalogue of Microorganisms (GCM) 10K type strain sequencing project: providing services to taxonomists for standard genome sequencing and annotation.</title>
        <authorList>
            <consortium name="The Broad Institute Genomics Platform"/>
            <consortium name="The Broad Institute Genome Sequencing Center for Infectious Disease"/>
            <person name="Wu L."/>
            <person name="Ma J."/>
        </authorList>
    </citation>
    <scope>NUCLEOTIDE SEQUENCE [LARGE SCALE GENOMIC DNA]</scope>
    <source>
        <strain evidence="2 3">CGMCC 1.12553</strain>
    </source>
</reference>
<feature type="region of interest" description="Disordered" evidence="1">
    <location>
        <begin position="1"/>
        <end position="28"/>
    </location>
</feature>
<accession>A0ABD5PDI9</accession>
<organism evidence="2 3">
    <name type="scientific">Halobium salinum</name>
    <dbReference type="NCBI Taxonomy" id="1364940"/>
    <lineage>
        <taxon>Archaea</taxon>
        <taxon>Methanobacteriati</taxon>
        <taxon>Methanobacteriota</taxon>
        <taxon>Stenosarchaea group</taxon>
        <taxon>Halobacteria</taxon>
        <taxon>Halobacteriales</taxon>
        <taxon>Haloferacaceae</taxon>
        <taxon>Halobium</taxon>
    </lineage>
</organism>
<evidence type="ECO:0000256" key="1">
    <source>
        <dbReference type="SAM" id="MobiDB-lite"/>
    </source>
</evidence>
<name>A0ABD5PDI9_9EURY</name>
<sequence>MSESITTSRRNRTKTNDETTDEEGEDAPRIVLGADQRDVWRRPHGGKVLGVN</sequence>
<evidence type="ECO:0000313" key="3">
    <source>
        <dbReference type="Proteomes" id="UP001595921"/>
    </source>
</evidence>
<protein>
    <submittedName>
        <fullName evidence="2">Uncharacterized protein</fullName>
    </submittedName>
</protein>